<dbReference type="AlphaFoldDB" id="X1T171"/>
<comment type="caution">
    <text evidence="1">The sequence shown here is derived from an EMBL/GenBank/DDBJ whole genome shotgun (WGS) entry which is preliminary data.</text>
</comment>
<feature type="non-terminal residue" evidence="1">
    <location>
        <position position="1"/>
    </location>
</feature>
<reference evidence="1" key="1">
    <citation type="journal article" date="2014" name="Front. Microbiol.">
        <title>High frequency of phylogenetically diverse reductive dehalogenase-homologous genes in deep subseafloor sedimentary metagenomes.</title>
        <authorList>
            <person name="Kawai M."/>
            <person name="Futagami T."/>
            <person name="Toyoda A."/>
            <person name="Takaki Y."/>
            <person name="Nishi S."/>
            <person name="Hori S."/>
            <person name="Arai W."/>
            <person name="Tsubouchi T."/>
            <person name="Morono Y."/>
            <person name="Uchiyama I."/>
            <person name="Ito T."/>
            <person name="Fujiyama A."/>
            <person name="Inagaki F."/>
            <person name="Takami H."/>
        </authorList>
    </citation>
    <scope>NUCLEOTIDE SEQUENCE</scope>
    <source>
        <strain evidence="1">Expedition CK06-06</strain>
    </source>
</reference>
<sequence>GITVEKKDIRTELTAEFNRASYNAENVSEVARAIGDASHFLQYIIDLHSISLIDRLGSRFYYMLSEEKKFNR</sequence>
<proteinExistence type="predicted"/>
<accession>X1T171</accession>
<name>X1T171_9ZZZZ</name>
<evidence type="ECO:0000313" key="1">
    <source>
        <dbReference type="EMBL" id="GAI73814.1"/>
    </source>
</evidence>
<organism evidence="1">
    <name type="scientific">marine sediment metagenome</name>
    <dbReference type="NCBI Taxonomy" id="412755"/>
    <lineage>
        <taxon>unclassified sequences</taxon>
        <taxon>metagenomes</taxon>
        <taxon>ecological metagenomes</taxon>
    </lineage>
</organism>
<feature type="non-terminal residue" evidence="1">
    <location>
        <position position="72"/>
    </location>
</feature>
<gene>
    <name evidence="1" type="ORF">S12H4_25375</name>
</gene>
<dbReference type="EMBL" id="BARW01014196">
    <property type="protein sequence ID" value="GAI73814.1"/>
    <property type="molecule type" value="Genomic_DNA"/>
</dbReference>
<protein>
    <submittedName>
        <fullName evidence="1">Uncharacterized protein</fullName>
    </submittedName>
</protein>